<dbReference type="SMART" id="SM01117">
    <property type="entry name" value="Cyt-b5"/>
    <property type="match status" value="1"/>
</dbReference>
<dbReference type="InterPro" id="IPR036374">
    <property type="entry name" value="OxRdtase_Mopterin-bd_sf"/>
</dbReference>
<dbReference type="VEuPathDB" id="FungiDB:PPTG_18121"/>
<dbReference type="OrthoDB" id="10051395at2759"/>
<dbReference type="AlphaFoldDB" id="W2PHE1"/>
<dbReference type="Gene3D" id="3.90.420.10">
    <property type="entry name" value="Oxidoreductase, molybdopterin-binding domain"/>
    <property type="match status" value="1"/>
</dbReference>
<protein>
    <recommendedName>
        <fullName evidence="1">Cytochrome b5 heme-binding domain-containing protein</fullName>
    </recommendedName>
</protein>
<proteinExistence type="predicted"/>
<dbReference type="Gene3D" id="3.10.120.10">
    <property type="entry name" value="Cytochrome b5-like heme/steroid binding domain"/>
    <property type="match status" value="1"/>
</dbReference>
<sequence length="309" mass="33734">MPRYLLSAVRSSKRRWVLPTLTATGAATGAVLLLQDGEDTVVTGELEPKLPTFSLEQVQQHSWVVYEHGVYDVMEFARNHRGGAKVLQAAGKSVELFWQQSEPHMRTGVAEALDGLRIGNLNQEDFNMMQDVKETQSTALQEFFFIEGASAAAPKVDLDTFELKICGASTEVSLSLSDLKTQFKQHKVMSTIRCIAPRATDVSSGKPAARVPAEWTGVLLADVLTSLGITSTDDIEQVRFEALDTDKQGRAFGSSISAATAMDRDAGVLLAYEMNGARIPKEHGFPLRVVVPGTTGARNVKFVHRIIVM</sequence>
<dbReference type="EMBL" id="KI669638">
    <property type="protein sequence ID" value="ETN00438.1"/>
    <property type="molecule type" value="Genomic_DNA"/>
</dbReference>
<dbReference type="GO" id="GO:0043546">
    <property type="term" value="F:molybdopterin cofactor binding"/>
    <property type="evidence" value="ECO:0007669"/>
    <property type="project" value="TreeGrafter"/>
</dbReference>
<dbReference type="InterPro" id="IPR036400">
    <property type="entry name" value="Cyt_B5-like_heme/steroid_sf"/>
</dbReference>
<dbReference type="Pfam" id="PF00174">
    <property type="entry name" value="Oxidored_molyb"/>
    <property type="match status" value="1"/>
</dbReference>
<dbReference type="GO" id="GO:0005739">
    <property type="term" value="C:mitochondrion"/>
    <property type="evidence" value="ECO:0007669"/>
    <property type="project" value="TreeGrafter"/>
</dbReference>
<evidence type="ECO:0000313" key="3">
    <source>
        <dbReference type="Proteomes" id="UP000018817"/>
    </source>
</evidence>
<dbReference type="InterPro" id="IPR008335">
    <property type="entry name" value="Mopterin_OxRdtase_euk"/>
</dbReference>
<reference evidence="2 3" key="2">
    <citation type="submission" date="2013-11" db="EMBL/GenBank/DDBJ databases">
        <title>The Genome Sequence of Phytophthora parasitica INRA-310.</title>
        <authorList>
            <consortium name="The Broad Institute Genomics Platform"/>
            <person name="Russ C."/>
            <person name="Tyler B."/>
            <person name="Panabieres F."/>
            <person name="Shan W."/>
            <person name="Tripathy S."/>
            <person name="Grunwald N."/>
            <person name="Machado M."/>
            <person name="Johnson C.S."/>
            <person name="Arredondo F."/>
            <person name="Hong C."/>
            <person name="Coffey M."/>
            <person name="Young S.K."/>
            <person name="Zeng Q."/>
            <person name="Gargeya S."/>
            <person name="Fitzgerald M."/>
            <person name="Abouelleil A."/>
            <person name="Alvarado L."/>
            <person name="Chapman S.B."/>
            <person name="Gainer-Dewar J."/>
            <person name="Goldberg J."/>
            <person name="Griggs A."/>
            <person name="Gujja S."/>
            <person name="Hansen M."/>
            <person name="Howarth C."/>
            <person name="Imamovic A."/>
            <person name="Ireland A."/>
            <person name="Larimer J."/>
            <person name="McCowan C."/>
            <person name="Murphy C."/>
            <person name="Pearson M."/>
            <person name="Poon T.W."/>
            <person name="Priest M."/>
            <person name="Roberts A."/>
            <person name="Saif S."/>
            <person name="Shea T."/>
            <person name="Sykes S."/>
            <person name="Wortman J."/>
            <person name="Nusbaum C."/>
            <person name="Birren B."/>
        </authorList>
    </citation>
    <scope>NUCLEOTIDE SEQUENCE [LARGE SCALE GENOMIC DNA]</scope>
    <source>
        <strain evidence="2 3">INRA-310</strain>
    </source>
</reference>
<dbReference type="PANTHER" id="PTHR19372">
    <property type="entry name" value="SULFITE REDUCTASE"/>
    <property type="match status" value="1"/>
</dbReference>
<dbReference type="Pfam" id="PF00173">
    <property type="entry name" value="Cyt-b5"/>
    <property type="match status" value="1"/>
</dbReference>
<reference evidence="3" key="1">
    <citation type="submission" date="2011-12" db="EMBL/GenBank/DDBJ databases">
        <authorList>
            <consortium name="The Broad Institute Genome Sequencing Platform"/>
            <person name="Russ C."/>
            <person name="Tyler B."/>
            <person name="Panabieres F."/>
            <person name="Shan W."/>
            <person name="Tripathy S."/>
            <person name="Grunwald N."/>
            <person name="Machado M."/>
            <person name="Young S.K."/>
            <person name="Zeng Q."/>
            <person name="Gargeya S."/>
            <person name="Fitzgerald M."/>
            <person name="Haas B."/>
            <person name="Abouelleil A."/>
            <person name="Alvarado L."/>
            <person name="Arachchi H.M."/>
            <person name="Berlin A."/>
            <person name="Chapman S.B."/>
            <person name="Gearin G."/>
            <person name="Goldberg J."/>
            <person name="Griggs A."/>
            <person name="Gujja S."/>
            <person name="Hansen M."/>
            <person name="Heiman D."/>
            <person name="Howarth C."/>
            <person name="Larimer J."/>
            <person name="Lui A."/>
            <person name="MacDonald P.J.P."/>
            <person name="McCowen C."/>
            <person name="Montmayeur A."/>
            <person name="Murphy C."/>
            <person name="Neiman D."/>
            <person name="Pearson M."/>
            <person name="Priest M."/>
            <person name="Roberts A."/>
            <person name="Saif S."/>
            <person name="Shea T."/>
            <person name="Sisk P."/>
            <person name="Stolte C."/>
            <person name="Sykes S."/>
            <person name="Wortman J."/>
            <person name="Nusbaum C."/>
            <person name="Birren B."/>
        </authorList>
    </citation>
    <scope>NUCLEOTIDE SEQUENCE [LARGE SCALE GENOMIC DNA]</scope>
    <source>
        <strain evidence="3">INRA-310</strain>
    </source>
</reference>
<gene>
    <name evidence="2" type="ORF">PPTG_18121</name>
</gene>
<dbReference type="STRING" id="761204.W2PHE1"/>
<dbReference type="PANTHER" id="PTHR19372:SF7">
    <property type="entry name" value="SULFITE OXIDASE, MITOCHONDRIAL"/>
    <property type="match status" value="1"/>
</dbReference>
<dbReference type="OMA" id="IPKEHGF"/>
<dbReference type="GO" id="GO:0020037">
    <property type="term" value="F:heme binding"/>
    <property type="evidence" value="ECO:0007669"/>
    <property type="project" value="TreeGrafter"/>
</dbReference>
<dbReference type="InterPro" id="IPR001199">
    <property type="entry name" value="Cyt_B5-like_heme/steroid-bd"/>
</dbReference>
<dbReference type="Proteomes" id="UP000018817">
    <property type="component" value="Unassembled WGS sequence"/>
</dbReference>
<dbReference type="RefSeq" id="XP_008914278.1">
    <property type="nucleotide sequence ID" value="XM_008916030.1"/>
</dbReference>
<dbReference type="PROSITE" id="PS50255">
    <property type="entry name" value="CYTOCHROME_B5_2"/>
    <property type="match status" value="1"/>
</dbReference>
<feature type="domain" description="Cytochrome b5 heme-binding" evidence="1">
    <location>
        <begin position="59"/>
        <end position="122"/>
    </location>
</feature>
<dbReference type="GeneID" id="20187034"/>
<dbReference type="SUPFAM" id="SSF56524">
    <property type="entry name" value="Oxidoreductase molybdopterin-binding domain"/>
    <property type="match status" value="1"/>
</dbReference>
<evidence type="ECO:0000313" key="2">
    <source>
        <dbReference type="EMBL" id="ETN00438.1"/>
    </source>
</evidence>
<dbReference type="InterPro" id="IPR000572">
    <property type="entry name" value="OxRdtase_Mopterin-bd_dom"/>
</dbReference>
<dbReference type="GO" id="GO:0006790">
    <property type="term" value="P:sulfur compound metabolic process"/>
    <property type="evidence" value="ECO:0007669"/>
    <property type="project" value="TreeGrafter"/>
</dbReference>
<dbReference type="SUPFAM" id="SSF55856">
    <property type="entry name" value="Cytochrome b5-like heme/steroid binding domain"/>
    <property type="match status" value="1"/>
</dbReference>
<accession>W2PHE1</accession>
<evidence type="ECO:0000259" key="1">
    <source>
        <dbReference type="PROSITE" id="PS50255"/>
    </source>
</evidence>
<organism evidence="2 3">
    <name type="scientific">Phytophthora nicotianae (strain INRA-310)</name>
    <name type="common">Phytophthora parasitica</name>
    <dbReference type="NCBI Taxonomy" id="761204"/>
    <lineage>
        <taxon>Eukaryota</taxon>
        <taxon>Sar</taxon>
        <taxon>Stramenopiles</taxon>
        <taxon>Oomycota</taxon>
        <taxon>Peronosporomycetes</taxon>
        <taxon>Peronosporales</taxon>
        <taxon>Peronosporaceae</taxon>
        <taxon>Phytophthora</taxon>
    </lineage>
</organism>
<name>W2PHE1_PHYN3</name>
<dbReference type="PRINTS" id="PR00407">
    <property type="entry name" value="EUMOPTERIN"/>
</dbReference>
<dbReference type="GO" id="GO:0008482">
    <property type="term" value="F:sulfite oxidase activity"/>
    <property type="evidence" value="ECO:0007669"/>
    <property type="project" value="TreeGrafter"/>
</dbReference>